<accession>A0A2B7Z752</accession>
<keyword evidence="2" id="KW-1185">Reference proteome</keyword>
<protein>
    <submittedName>
        <fullName evidence="1">Uncharacterized protein</fullName>
    </submittedName>
</protein>
<organism evidence="1 2">
    <name type="scientific">[Emmonsia] crescens</name>
    <dbReference type="NCBI Taxonomy" id="73230"/>
    <lineage>
        <taxon>Eukaryota</taxon>
        <taxon>Fungi</taxon>
        <taxon>Dikarya</taxon>
        <taxon>Ascomycota</taxon>
        <taxon>Pezizomycotina</taxon>
        <taxon>Eurotiomycetes</taxon>
        <taxon>Eurotiomycetidae</taxon>
        <taxon>Onygenales</taxon>
        <taxon>Ajellomycetaceae</taxon>
        <taxon>Emergomyces</taxon>
    </lineage>
</organism>
<reference evidence="1 2" key="1">
    <citation type="submission" date="2017-10" db="EMBL/GenBank/DDBJ databases">
        <title>Comparative genomics in systemic dimorphic fungi from Ajellomycetaceae.</title>
        <authorList>
            <person name="Munoz J.F."/>
            <person name="Mcewen J.G."/>
            <person name="Clay O.K."/>
            <person name="Cuomo C.A."/>
        </authorList>
    </citation>
    <scope>NUCLEOTIDE SEQUENCE [LARGE SCALE GENOMIC DNA]</scope>
    <source>
        <strain evidence="1 2">UAMH4076</strain>
    </source>
</reference>
<sequence length="284" mass="32126">MEARSSDPDPMEIDHTVIGHKCDRHGFAEDSPFLTLEEWGVTHGDRIRYLQKLKDAEILCPNEYPNLDAAIAYHRQFPANDRYPDTVVTFENGRILKPGEQLTPFVPIWVEPAANDLPTPPTTLREIPANTPEPKQSSSAIYGWNKSRRMYQINIEIRIERSDGGHGASYSTHMFYDTGSTILSLSLADRDELGISTHDCRPLILHIANGQQVSATYVICQTRILNEKHQILVPWMTEKLAFFPHGEAHSSNMLLQQNNFVCSTPDSSVLYAAKTRFKLASLMF</sequence>
<proteinExistence type="predicted"/>
<evidence type="ECO:0000313" key="1">
    <source>
        <dbReference type="EMBL" id="PGH29191.1"/>
    </source>
</evidence>
<dbReference type="AlphaFoldDB" id="A0A2B7Z752"/>
<dbReference type="Proteomes" id="UP000226031">
    <property type="component" value="Unassembled WGS sequence"/>
</dbReference>
<evidence type="ECO:0000313" key="2">
    <source>
        <dbReference type="Proteomes" id="UP000226031"/>
    </source>
</evidence>
<name>A0A2B7Z752_9EURO</name>
<dbReference type="EMBL" id="PDND01000265">
    <property type="protein sequence ID" value="PGH29191.1"/>
    <property type="molecule type" value="Genomic_DNA"/>
</dbReference>
<gene>
    <name evidence="1" type="ORF">GX50_08054</name>
</gene>
<comment type="caution">
    <text evidence="1">The sequence shown here is derived from an EMBL/GenBank/DDBJ whole genome shotgun (WGS) entry which is preliminary data.</text>
</comment>